<reference evidence="1 2" key="1">
    <citation type="submission" date="2017-01" db="EMBL/GenBank/DDBJ databases">
        <title>Genome Analysis of Deinococcus marmoris KOPRI26562.</title>
        <authorList>
            <person name="Kim J.H."/>
            <person name="Oh H.-M."/>
        </authorList>
    </citation>
    <scope>NUCLEOTIDE SEQUENCE [LARGE SCALE GENOMIC DNA]</scope>
    <source>
        <strain evidence="1 2">KOPRI26562</strain>
    </source>
</reference>
<organism evidence="1 2">
    <name type="scientific">Deinococcus marmoris</name>
    <dbReference type="NCBI Taxonomy" id="249408"/>
    <lineage>
        <taxon>Bacteria</taxon>
        <taxon>Thermotogati</taxon>
        <taxon>Deinococcota</taxon>
        <taxon>Deinococci</taxon>
        <taxon>Deinococcales</taxon>
        <taxon>Deinococcaceae</taxon>
        <taxon>Deinococcus</taxon>
    </lineage>
</organism>
<dbReference type="EMBL" id="MSTI01000007">
    <property type="protein sequence ID" value="OLV20199.1"/>
    <property type="molecule type" value="Genomic_DNA"/>
</dbReference>
<gene>
    <name evidence="1" type="ORF">BOO71_0000625</name>
</gene>
<proteinExistence type="predicted"/>
<comment type="caution">
    <text evidence="1">The sequence shown here is derived from an EMBL/GenBank/DDBJ whole genome shotgun (WGS) entry which is preliminary data.</text>
</comment>
<protein>
    <recommendedName>
        <fullName evidence="3">RNA ligase domain-containing protein</fullName>
    </recommendedName>
</protein>
<dbReference type="STRING" id="249408.BOO71_0000625"/>
<dbReference type="AlphaFoldDB" id="A0A1U7P4W1"/>
<name>A0A1U7P4W1_9DEIO</name>
<keyword evidence="2" id="KW-1185">Reference proteome</keyword>
<dbReference type="OrthoDB" id="7062283at2"/>
<evidence type="ECO:0008006" key="3">
    <source>
        <dbReference type="Google" id="ProtNLM"/>
    </source>
</evidence>
<sequence>MKKTPSLFQRNYHGQRELTNDVVPGSEWVLAGEGVATRKYDGTCCMVQAGKLFKRYDAKHGRTPPADFIPAQPAADETTGHWPGWVPVLDTDPASRWHREAWRTCPGLLDGTYELIGPKVQGGKETDLHGDQHVLIQHGAHPLPDAPRDFEGLRAYLAAHPDWEGLVWHHPDGRRVKVTRKGFVDAGGPVP</sequence>
<accession>A0A1U7P4W1</accession>
<dbReference type="Proteomes" id="UP000186607">
    <property type="component" value="Unassembled WGS sequence"/>
</dbReference>
<dbReference type="RefSeq" id="WP_075830152.1">
    <property type="nucleotide sequence ID" value="NZ_MSTI01000007.1"/>
</dbReference>
<evidence type="ECO:0000313" key="1">
    <source>
        <dbReference type="EMBL" id="OLV20199.1"/>
    </source>
</evidence>
<evidence type="ECO:0000313" key="2">
    <source>
        <dbReference type="Proteomes" id="UP000186607"/>
    </source>
</evidence>